<evidence type="ECO:0000259" key="3">
    <source>
        <dbReference type="SMART" id="SM00822"/>
    </source>
</evidence>
<feature type="domain" description="Ketoreductase" evidence="3">
    <location>
        <begin position="7"/>
        <end position="165"/>
    </location>
</feature>
<sequence length="246" mass="26245">MERLKNKIVLVTGGSRGIGAAIVEKLATEGAHVSFTYAKSPEKAEQLRDRLQKAGKQVNAIQADSADPQAIQSAIQQVVSAFGPIDILVNNAGIYIGRPFEEHTLEDYEQIMNINVRALFIAALETVKSMPNGGRIINIGSNMAENALSAQTTLYTMSKSALTGFTRGLARDLGPKNITVNVVQPGPIDTDMNPANTELADFLRSRMALSDYGTGSDIANLVAFLASEESKYITGTSLTIDGGLNA</sequence>
<dbReference type="PROSITE" id="PS00061">
    <property type="entry name" value="ADH_SHORT"/>
    <property type="match status" value="1"/>
</dbReference>
<keyword evidence="2 4" id="KW-0560">Oxidoreductase</keyword>
<dbReference type="SUPFAM" id="SSF51735">
    <property type="entry name" value="NAD(P)-binding Rossmann-fold domains"/>
    <property type="match status" value="1"/>
</dbReference>
<dbReference type="CDD" id="cd05233">
    <property type="entry name" value="SDR_c"/>
    <property type="match status" value="1"/>
</dbReference>
<comment type="caution">
    <text evidence="4">The sequence shown here is derived from an EMBL/GenBank/DDBJ whole genome shotgun (WGS) entry which is preliminary data.</text>
</comment>
<name>A0ABV6HTP5_9SPHI</name>
<dbReference type="EC" id="1.1.1.-" evidence="4"/>
<dbReference type="RefSeq" id="WP_013665640.1">
    <property type="nucleotide sequence ID" value="NZ_JBHLWO010000007.1"/>
</dbReference>
<dbReference type="InterPro" id="IPR036291">
    <property type="entry name" value="NAD(P)-bd_dom_sf"/>
</dbReference>
<organism evidence="4 5">
    <name type="scientific">Olivibacter oleidegradans</name>
    <dbReference type="NCBI Taxonomy" id="760123"/>
    <lineage>
        <taxon>Bacteria</taxon>
        <taxon>Pseudomonadati</taxon>
        <taxon>Bacteroidota</taxon>
        <taxon>Sphingobacteriia</taxon>
        <taxon>Sphingobacteriales</taxon>
        <taxon>Sphingobacteriaceae</taxon>
        <taxon>Olivibacter</taxon>
    </lineage>
</organism>
<keyword evidence="5" id="KW-1185">Reference proteome</keyword>
<evidence type="ECO:0000313" key="5">
    <source>
        <dbReference type="Proteomes" id="UP001589774"/>
    </source>
</evidence>
<dbReference type="PRINTS" id="PR00080">
    <property type="entry name" value="SDRFAMILY"/>
</dbReference>
<dbReference type="PANTHER" id="PTHR43639">
    <property type="entry name" value="OXIDOREDUCTASE, SHORT-CHAIN DEHYDROGENASE/REDUCTASE FAMILY (AFU_ORTHOLOGUE AFUA_5G02870)"/>
    <property type="match status" value="1"/>
</dbReference>
<dbReference type="GO" id="GO:0016491">
    <property type="term" value="F:oxidoreductase activity"/>
    <property type="evidence" value="ECO:0007669"/>
    <property type="project" value="UniProtKB-KW"/>
</dbReference>
<dbReference type="Gene3D" id="3.40.50.720">
    <property type="entry name" value="NAD(P)-binding Rossmann-like Domain"/>
    <property type="match status" value="1"/>
</dbReference>
<dbReference type="PRINTS" id="PR00081">
    <property type="entry name" value="GDHRDH"/>
</dbReference>
<evidence type="ECO:0000256" key="1">
    <source>
        <dbReference type="ARBA" id="ARBA00006484"/>
    </source>
</evidence>
<gene>
    <name evidence="4" type="ORF">ACFFI0_24520</name>
</gene>
<dbReference type="InterPro" id="IPR057326">
    <property type="entry name" value="KR_dom"/>
</dbReference>
<accession>A0ABV6HTP5</accession>
<comment type="similarity">
    <text evidence="1">Belongs to the short-chain dehydrogenases/reductases (SDR) family.</text>
</comment>
<dbReference type="SMART" id="SM00822">
    <property type="entry name" value="PKS_KR"/>
    <property type="match status" value="1"/>
</dbReference>
<reference evidence="4 5" key="1">
    <citation type="submission" date="2024-09" db="EMBL/GenBank/DDBJ databases">
        <authorList>
            <person name="Sun Q."/>
            <person name="Mori K."/>
        </authorList>
    </citation>
    <scope>NUCLEOTIDE SEQUENCE [LARGE SCALE GENOMIC DNA]</scope>
    <source>
        <strain evidence="4 5">CCM 7765</strain>
    </source>
</reference>
<protein>
    <submittedName>
        <fullName evidence="4">SDR family NAD(P)-dependent oxidoreductase</fullName>
        <ecNumber evidence="4">1.1.1.-</ecNumber>
    </submittedName>
</protein>
<proteinExistence type="inferred from homology"/>
<dbReference type="EMBL" id="JBHLWO010000007">
    <property type="protein sequence ID" value="MFC0321505.1"/>
    <property type="molecule type" value="Genomic_DNA"/>
</dbReference>
<evidence type="ECO:0000313" key="4">
    <source>
        <dbReference type="EMBL" id="MFC0321505.1"/>
    </source>
</evidence>
<dbReference type="Pfam" id="PF13561">
    <property type="entry name" value="adh_short_C2"/>
    <property type="match status" value="1"/>
</dbReference>
<dbReference type="InterPro" id="IPR020904">
    <property type="entry name" value="Sc_DH/Rdtase_CS"/>
</dbReference>
<evidence type="ECO:0000256" key="2">
    <source>
        <dbReference type="ARBA" id="ARBA00023002"/>
    </source>
</evidence>
<dbReference type="InterPro" id="IPR002347">
    <property type="entry name" value="SDR_fam"/>
</dbReference>
<dbReference type="PANTHER" id="PTHR43639:SF1">
    <property type="entry name" value="SHORT-CHAIN DEHYDROGENASE_REDUCTASE FAMILY PROTEIN"/>
    <property type="match status" value="1"/>
</dbReference>
<dbReference type="Proteomes" id="UP001589774">
    <property type="component" value="Unassembled WGS sequence"/>
</dbReference>